<name>A0A0W0TS20_LEGER</name>
<reference evidence="1 2" key="1">
    <citation type="submission" date="2015-11" db="EMBL/GenBank/DDBJ databases">
        <title>Genomic analysis of 38 Legionella species identifies large and diverse effector repertoires.</title>
        <authorList>
            <person name="Burstein D."/>
            <person name="Amaro F."/>
            <person name="Zusman T."/>
            <person name="Lifshitz Z."/>
            <person name="Cohen O."/>
            <person name="Gilbert J.A."/>
            <person name="Pupko T."/>
            <person name="Shuman H.A."/>
            <person name="Segal G."/>
        </authorList>
    </citation>
    <scope>NUCLEOTIDE SEQUENCE [LARGE SCALE GENOMIC DNA]</scope>
    <source>
        <strain evidence="1 2">SE-32A-C8</strain>
    </source>
</reference>
<evidence type="ECO:0000313" key="1">
    <source>
        <dbReference type="EMBL" id="KTC98358.1"/>
    </source>
</evidence>
<organism evidence="1 2">
    <name type="scientific">Legionella erythra</name>
    <dbReference type="NCBI Taxonomy" id="448"/>
    <lineage>
        <taxon>Bacteria</taxon>
        <taxon>Pseudomonadati</taxon>
        <taxon>Pseudomonadota</taxon>
        <taxon>Gammaproteobacteria</taxon>
        <taxon>Legionellales</taxon>
        <taxon>Legionellaceae</taxon>
        <taxon>Legionella</taxon>
    </lineage>
</organism>
<proteinExistence type="predicted"/>
<dbReference type="STRING" id="448.Lery_0921"/>
<protein>
    <submittedName>
        <fullName evidence="1">Uncharacterized protein</fullName>
    </submittedName>
</protein>
<accession>A0A0W0TS20</accession>
<evidence type="ECO:0000313" key="2">
    <source>
        <dbReference type="Proteomes" id="UP000054773"/>
    </source>
</evidence>
<dbReference type="PATRIC" id="fig|448.7.peg.964"/>
<gene>
    <name evidence="1" type="ORF">Lery_0921</name>
</gene>
<dbReference type="Proteomes" id="UP000054773">
    <property type="component" value="Unassembled WGS sequence"/>
</dbReference>
<sequence>MGVNQKNLIRALYRFFYAIENSHGVTVIIHSNNGPKEGSTLANDNSYPDVVRFVQHVLKVMGHDKLPKENFLYSCHSPSFVVMNDGSFFAVRREQHEKLAQKIADYVMEDILSSSRRLKPLRGKSIFVDGHKKKVTALDSQILQLIKQADTGELTWVAVCHEVNDKIKALQENKPKEARQYEKIRFMLQCLDDANVYLWHKVQEDMPRQGESARI</sequence>
<dbReference type="AlphaFoldDB" id="A0A0W0TS20"/>
<keyword evidence="2" id="KW-1185">Reference proteome</keyword>
<dbReference type="EMBL" id="LNYA01000021">
    <property type="protein sequence ID" value="KTC98358.1"/>
    <property type="molecule type" value="Genomic_DNA"/>
</dbReference>
<dbReference type="OrthoDB" id="5653593at2"/>
<dbReference type="RefSeq" id="WP_058526090.1">
    <property type="nucleotide sequence ID" value="NZ_CAAAHY010000023.1"/>
</dbReference>
<comment type="caution">
    <text evidence="1">The sequence shown here is derived from an EMBL/GenBank/DDBJ whole genome shotgun (WGS) entry which is preliminary data.</text>
</comment>